<dbReference type="Proteomes" id="UP000051677">
    <property type="component" value="Unassembled WGS sequence"/>
</dbReference>
<dbReference type="GO" id="GO:0008270">
    <property type="term" value="F:zinc ion binding"/>
    <property type="evidence" value="ECO:0007669"/>
    <property type="project" value="UniProtKB-UniRule"/>
</dbReference>
<organism evidence="7 8">
    <name type="scientific">Mycobacterium gordonae</name>
    <dbReference type="NCBI Taxonomy" id="1778"/>
    <lineage>
        <taxon>Bacteria</taxon>
        <taxon>Bacillati</taxon>
        <taxon>Actinomycetota</taxon>
        <taxon>Actinomycetes</taxon>
        <taxon>Mycobacteriales</taxon>
        <taxon>Mycobacteriaceae</taxon>
        <taxon>Mycobacterium</taxon>
    </lineage>
</organism>
<evidence type="ECO:0000256" key="1">
    <source>
        <dbReference type="ARBA" id="ARBA00022448"/>
    </source>
</evidence>
<dbReference type="InterPro" id="IPR018752">
    <property type="entry name" value="DabA"/>
</dbReference>
<reference evidence="7 8" key="1">
    <citation type="submission" date="2015-10" db="EMBL/GenBank/DDBJ databases">
        <title>Mycobacterium gordonae draft genome assembly.</title>
        <authorList>
            <person name="Ustinova V."/>
            <person name="Smirnova T."/>
            <person name="Blagodatskikh K."/>
            <person name="Varlamov D."/>
            <person name="Larionova E."/>
            <person name="Chernousova L."/>
        </authorList>
    </citation>
    <scope>NUCLEOTIDE SEQUENCE [LARGE SCALE GENOMIC DNA]</scope>
    <source>
        <strain evidence="7 8">CTRI 14-8773</strain>
    </source>
</reference>
<protein>
    <recommendedName>
        <fullName evidence="6">Probable inorganic carbon transporter subunit DabA</fullName>
    </recommendedName>
</protein>
<dbReference type="RefSeq" id="WP_055577635.1">
    <property type="nucleotide sequence ID" value="NZ_LKTM01000101.1"/>
</dbReference>
<evidence type="ECO:0000256" key="2">
    <source>
        <dbReference type="ARBA" id="ARBA00022475"/>
    </source>
</evidence>
<sequence>MTIVAEHVSIDALRAQLRSEVNLAARVVPTHYPLETFIAVNPLAGLEGMPFEQAVLRAGDLYGVAGLLDETAYRDLYHRGRITDADLESTLRLRYPTLLDGGSIQLGARRVTPAELLRDDLLNGRVAAKPKRRNKMRSEQLAPQVAEEVDAQAAKWSTAFFGSPAAGWPMPARDRGFFHAWRTLAAGDHKLSRKVRAALREVPERADDAALQALRQLGVTDDERITYLQAHLTRLPGWAAYVRWYAERMVGADLLDYLALRLTYEALLLPDNASESAADVDAIDRPAIASAEQRAADLARIWGLNELSDDELAPAARILAALPVTTRPVVWQQAYEAHYRDALLKSLSGSTVQGSHGRPHTQLVCCIDARSEGLRRRIETKGGYETLGFAGFFAVAIRFTDLVGGAPNELCPVLIRPQHEVRESPAPEGVRAAKRLRDGSVVMAGAEAAFNTAKQALLAPFTLAEASGWAAGPWAAAKTLSPKASGTLRRRLRDRLAPPAPTVLSVNDSVDLAQRALYAQVALTTMGLTSGFARLVVMCGHGSTTENNPYQAALDCGACGGQPGGPNARTAVAILNNADVRAELRDMGISIPEDTWFVAALHDTATDRVSVLDEHLVPASHVADLRRLSTDLEVAGAELAAERCAVLPGGPARPDPSRAARHVANRSADWAQVFPEWGLAGNAAFIVGPRDLSSGLDLGRRTFLHSYEADVDPDGSALETILTAPMVVAQWISCQYYFSTVAPELFGAGTKTVHNVVAGVGVLAGHGGDLQLGLPRQSVTDGQTFGHEPMRLLTVVQAPLARIDMIVDRNPVLQHLFGNDWVALAAREKPGDGWQRWTRNGWRSWESGVEKHNATEEVLPCH</sequence>
<gene>
    <name evidence="6" type="primary">dabA</name>
    <name evidence="7" type="ORF">AO501_11545</name>
</gene>
<keyword evidence="4 6" id="KW-0862">Zinc</keyword>
<keyword evidence="2 6" id="KW-1003">Cell membrane</keyword>
<evidence type="ECO:0000256" key="5">
    <source>
        <dbReference type="ARBA" id="ARBA00023136"/>
    </source>
</evidence>
<name>A0A0Q2RW67_MYCGO</name>
<feature type="binding site" evidence="6">
    <location>
        <position position="368"/>
    </location>
    <ligand>
        <name>Zn(2+)</name>
        <dbReference type="ChEBI" id="CHEBI:29105"/>
    </ligand>
</feature>
<comment type="caution">
    <text evidence="7">The sequence shown here is derived from an EMBL/GenBank/DDBJ whole genome shotgun (WGS) entry which is preliminary data.</text>
</comment>
<dbReference type="AlphaFoldDB" id="A0A0Q2RW67"/>
<comment type="cofactor">
    <cofactor evidence="6">
        <name>Zn(2+)</name>
        <dbReference type="ChEBI" id="CHEBI:29105"/>
    </cofactor>
</comment>
<evidence type="ECO:0000313" key="7">
    <source>
        <dbReference type="EMBL" id="KQH79427.1"/>
    </source>
</evidence>
<dbReference type="PANTHER" id="PTHR38344:SF1">
    <property type="entry name" value="INORGANIC CARBON TRANSPORTER SUBUNIT DABA-RELATED"/>
    <property type="match status" value="1"/>
</dbReference>
<keyword evidence="1 6" id="KW-0813">Transport</keyword>
<proteinExistence type="inferred from homology"/>
<evidence type="ECO:0000256" key="6">
    <source>
        <dbReference type="HAMAP-Rule" id="MF_01871"/>
    </source>
</evidence>
<dbReference type="STRING" id="1778.A9W97_03880"/>
<comment type="similarity">
    <text evidence="6">Belongs to the inorganic carbon transporter (TC 9.A.2) DabA family.</text>
</comment>
<feature type="binding site" evidence="6">
    <location>
        <position position="556"/>
    </location>
    <ligand>
        <name>Zn(2+)</name>
        <dbReference type="ChEBI" id="CHEBI:29105"/>
    </ligand>
</feature>
<keyword evidence="3 6" id="KW-0479">Metal-binding</keyword>
<keyword evidence="5 6" id="KW-0472">Membrane</keyword>
<accession>A0A0Q2RW67</accession>
<feature type="binding site" evidence="6">
    <location>
        <position position="541"/>
    </location>
    <ligand>
        <name>Zn(2+)</name>
        <dbReference type="ChEBI" id="CHEBI:29105"/>
    </ligand>
</feature>
<dbReference type="HAMAP" id="MF_01871">
    <property type="entry name" value="DabA"/>
    <property type="match status" value="1"/>
</dbReference>
<dbReference type="GO" id="GO:0005886">
    <property type="term" value="C:plasma membrane"/>
    <property type="evidence" value="ECO:0007669"/>
    <property type="project" value="UniProtKB-SubCell"/>
</dbReference>
<dbReference type="EMBL" id="LKTM01000101">
    <property type="protein sequence ID" value="KQH79427.1"/>
    <property type="molecule type" value="Genomic_DNA"/>
</dbReference>
<evidence type="ECO:0000256" key="4">
    <source>
        <dbReference type="ARBA" id="ARBA00022833"/>
    </source>
</evidence>
<evidence type="ECO:0000313" key="8">
    <source>
        <dbReference type="Proteomes" id="UP000051677"/>
    </source>
</evidence>
<dbReference type="OrthoDB" id="9805101at2"/>
<comment type="function">
    <text evidence="6">Part of an energy-coupled inorganic carbon pump.</text>
</comment>
<comment type="subunit">
    <text evidence="6">Forms a complex with DabB.</text>
</comment>
<dbReference type="Pfam" id="PF10070">
    <property type="entry name" value="DabA"/>
    <property type="match status" value="1"/>
</dbReference>
<evidence type="ECO:0000256" key="3">
    <source>
        <dbReference type="ARBA" id="ARBA00022723"/>
    </source>
</evidence>
<comment type="subcellular location">
    <subcellularLocation>
        <location evidence="6">Cell membrane</location>
        <topology evidence="6">Peripheral membrane protein</topology>
    </subcellularLocation>
</comment>
<feature type="binding site" evidence="6">
    <location>
        <position position="366"/>
    </location>
    <ligand>
        <name>Zn(2+)</name>
        <dbReference type="ChEBI" id="CHEBI:29105"/>
    </ligand>
</feature>
<dbReference type="PANTHER" id="PTHR38344">
    <property type="entry name" value="UPF0753 PROTEIN AQ_863"/>
    <property type="match status" value="1"/>
</dbReference>